<evidence type="ECO:0000313" key="2">
    <source>
        <dbReference type="EMBL" id="QPC83811.1"/>
    </source>
</evidence>
<name>A0A7S8EBC4_9CHLR</name>
<dbReference type="AlphaFoldDB" id="A0A7S8EBC4"/>
<reference evidence="2 3" key="1">
    <citation type="submission" date="2020-02" db="EMBL/GenBank/DDBJ databases">
        <authorList>
            <person name="Zheng R.K."/>
            <person name="Sun C.M."/>
        </authorList>
    </citation>
    <scope>NUCLEOTIDE SEQUENCE [LARGE SCALE GENOMIC DNA]</scope>
    <source>
        <strain evidence="3">rifampicinis</strain>
    </source>
</reference>
<sequence length="261" mass="30097">MYAHHQESLERIARYFSDDPAVQALMLTGSIAHGFAKENSDVDIAIVVTDEDYAQRTAESRLTFYNPDLCTYEGGYADGKIVSVGFMQHVAESGSDPARFAFADAKIVFSKIDNLEQLLSEITRYPVEEKTNRIQRFYAQFEGWHWFTTEAHKHNNRYLLNTAVSKLVLFGGRMILAHNEQLYPYHKWFLRVLEHVPAKPENLMARIDTALQDPSQANINAFFDTVNEFRDWEKPPTGWPNQFLQDSEITWMHGESPIDDL</sequence>
<protein>
    <submittedName>
        <fullName evidence="2">Nucleotidyltransferase domain-containing protein</fullName>
    </submittedName>
</protein>
<dbReference type="Pfam" id="PF18765">
    <property type="entry name" value="Polbeta"/>
    <property type="match status" value="1"/>
</dbReference>
<evidence type="ECO:0000313" key="3">
    <source>
        <dbReference type="Proteomes" id="UP000594468"/>
    </source>
</evidence>
<dbReference type="EMBL" id="CP062983">
    <property type="protein sequence ID" value="QPC83811.1"/>
    <property type="molecule type" value="Genomic_DNA"/>
</dbReference>
<dbReference type="InterPro" id="IPR043519">
    <property type="entry name" value="NT_sf"/>
</dbReference>
<proteinExistence type="predicted"/>
<feature type="domain" description="Polymerase beta nucleotidyltransferase" evidence="1">
    <location>
        <begin position="10"/>
        <end position="56"/>
    </location>
</feature>
<keyword evidence="2" id="KW-0808">Transferase</keyword>
<dbReference type="Gene3D" id="3.30.460.10">
    <property type="entry name" value="Beta Polymerase, domain 2"/>
    <property type="match status" value="1"/>
</dbReference>
<gene>
    <name evidence="2" type="ORF">G4Y79_05375</name>
</gene>
<dbReference type="RefSeq" id="WP_195171875.1">
    <property type="nucleotide sequence ID" value="NZ_CP062983.1"/>
</dbReference>
<evidence type="ECO:0000259" key="1">
    <source>
        <dbReference type="Pfam" id="PF18765"/>
    </source>
</evidence>
<dbReference type="SUPFAM" id="SSF81301">
    <property type="entry name" value="Nucleotidyltransferase"/>
    <property type="match status" value="1"/>
</dbReference>
<keyword evidence="3" id="KW-1185">Reference proteome</keyword>
<dbReference type="KEGG" id="pmet:G4Y79_05375"/>
<accession>A0A7S8EBC4</accession>
<organism evidence="2 3">
    <name type="scientific">Phototrophicus methaneseepsis</name>
    <dbReference type="NCBI Taxonomy" id="2710758"/>
    <lineage>
        <taxon>Bacteria</taxon>
        <taxon>Bacillati</taxon>
        <taxon>Chloroflexota</taxon>
        <taxon>Candidatus Thermofontia</taxon>
        <taxon>Phototrophicales</taxon>
        <taxon>Phototrophicaceae</taxon>
        <taxon>Phototrophicus</taxon>
    </lineage>
</organism>
<dbReference type="CDD" id="cd05403">
    <property type="entry name" value="NT_KNTase_like"/>
    <property type="match status" value="1"/>
</dbReference>
<dbReference type="Proteomes" id="UP000594468">
    <property type="component" value="Chromosome"/>
</dbReference>
<dbReference type="InterPro" id="IPR041633">
    <property type="entry name" value="Polbeta"/>
</dbReference>
<dbReference type="GO" id="GO:0016740">
    <property type="term" value="F:transferase activity"/>
    <property type="evidence" value="ECO:0007669"/>
    <property type="project" value="UniProtKB-KW"/>
</dbReference>